<comment type="caution">
    <text evidence="2">The sequence shown here is derived from an EMBL/GenBank/DDBJ whole genome shotgun (WGS) entry which is preliminary data.</text>
</comment>
<feature type="transmembrane region" description="Helical" evidence="1">
    <location>
        <begin position="16"/>
        <end position="39"/>
    </location>
</feature>
<dbReference type="RefSeq" id="WP_008062212.1">
    <property type="nucleotide sequence ID" value="NZ_AFHG01000052.1"/>
</dbReference>
<dbReference type="AlphaFoldDB" id="F5RE20"/>
<gene>
    <name evidence="2" type="ORF">METUNv1_02538</name>
</gene>
<evidence type="ECO:0000313" key="3">
    <source>
        <dbReference type="Proteomes" id="UP000005019"/>
    </source>
</evidence>
<dbReference type="EMBL" id="AFHG01000052">
    <property type="protein sequence ID" value="EGK71151.1"/>
    <property type="molecule type" value="Genomic_DNA"/>
</dbReference>
<proteinExistence type="predicted"/>
<dbReference type="InterPro" id="IPR008620">
    <property type="entry name" value="FixH"/>
</dbReference>
<keyword evidence="1" id="KW-1133">Transmembrane helix</keyword>
<dbReference type="eggNOG" id="COG3198">
    <property type="taxonomic scope" value="Bacteria"/>
</dbReference>
<keyword evidence="3" id="KW-1185">Reference proteome</keyword>
<evidence type="ECO:0008006" key="4">
    <source>
        <dbReference type="Google" id="ProtNLM"/>
    </source>
</evidence>
<sequence length="165" mass="17964">MLHDPSVQAPWYRHRWPWLLMSGPAIVIVAGAITTWLAATGNTALVADDYYKQGLTINRVIEREKAAADLGVQASLSATPAAGGATRIELKLAMADAAKLPQRVHVQLIHPTRSELDRDLLFDGEGGRYSGVVQALQTTHWKLVIEDEAKAWRLQDSLTVEASGG</sequence>
<keyword evidence="1" id="KW-0812">Transmembrane</keyword>
<evidence type="ECO:0000256" key="1">
    <source>
        <dbReference type="SAM" id="Phobius"/>
    </source>
</evidence>
<accession>F5RE20</accession>
<reference evidence="2 3" key="1">
    <citation type="journal article" date="2011" name="J. Bacteriol.">
        <title>Genome sequence of Methyloversatilis universalis FAM5T, a methylotrophic representative of the order Rhodocyclales.</title>
        <authorList>
            <person name="Kittichotirat W."/>
            <person name="Good N.M."/>
            <person name="Hall R."/>
            <person name="Bringel F."/>
            <person name="Lajus A."/>
            <person name="Medigue C."/>
            <person name="Smalley N.E."/>
            <person name="Beck D."/>
            <person name="Bumgarner R."/>
            <person name="Vuilleumier S."/>
            <person name="Kalyuzhnaya M.G."/>
        </authorList>
    </citation>
    <scope>NUCLEOTIDE SEQUENCE [LARGE SCALE GENOMIC DNA]</scope>
    <source>
        <strain evidence="3">ATCC BAA-1314 / JCM 13912 / FAM5</strain>
    </source>
</reference>
<dbReference type="STRING" id="1000565.METUNv1_02538"/>
<name>F5RE20_METUF</name>
<dbReference type="Proteomes" id="UP000005019">
    <property type="component" value="Unassembled WGS sequence"/>
</dbReference>
<keyword evidence="1" id="KW-0472">Membrane</keyword>
<organism evidence="2 3">
    <name type="scientific">Methyloversatilis universalis (strain ATCC BAA-1314 / DSM 25237 / JCM 13912 / CCUG 52030 / FAM5)</name>
    <dbReference type="NCBI Taxonomy" id="1000565"/>
    <lineage>
        <taxon>Bacteria</taxon>
        <taxon>Pseudomonadati</taxon>
        <taxon>Pseudomonadota</taxon>
        <taxon>Betaproteobacteria</taxon>
        <taxon>Nitrosomonadales</taxon>
        <taxon>Sterolibacteriaceae</taxon>
        <taxon>Methyloversatilis</taxon>
    </lineage>
</organism>
<dbReference type="OrthoDB" id="5295180at2"/>
<protein>
    <recommendedName>
        <fullName evidence="4">FixH family protein</fullName>
    </recommendedName>
</protein>
<dbReference type="Pfam" id="PF05751">
    <property type="entry name" value="FixH"/>
    <property type="match status" value="1"/>
</dbReference>
<evidence type="ECO:0000313" key="2">
    <source>
        <dbReference type="EMBL" id="EGK71151.1"/>
    </source>
</evidence>